<protein>
    <submittedName>
        <fullName evidence="1">Uncharacterized protein</fullName>
    </submittedName>
</protein>
<keyword evidence="2" id="KW-1185">Reference proteome</keyword>
<name>J3M4L0_ORYBR</name>
<sequence length="69" mass="8205">MEKNNALVGMRSDPWTLIHANAKDIYSLCHHTVDFFYTCLTIRLIEFIFVNYVKLYICINIYLTINEMI</sequence>
<reference evidence="1" key="1">
    <citation type="journal article" date="2013" name="Nat. Commun.">
        <title>Whole-genome sequencing of Oryza brachyantha reveals mechanisms underlying Oryza genome evolution.</title>
        <authorList>
            <person name="Chen J."/>
            <person name="Huang Q."/>
            <person name="Gao D."/>
            <person name="Wang J."/>
            <person name="Lang Y."/>
            <person name="Liu T."/>
            <person name="Li B."/>
            <person name="Bai Z."/>
            <person name="Luis Goicoechea J."/>
            <person name="Liang C."/>
            <person name="Chen C."/>
            <person name="Zhang W."/>
            <person name="Sun S."/>
            <person name="Liao Y."/>
            <person name="Zhang X."/>
            <person name="Yang L."/>
            <person name="Song C."/>
            <person name="Wang M."/>
            <person name="Shi J."/>
            <person name="Liu G."/>
            <person name="Liu J."/>
            <person name="Zhou H."/>
            <person name="Zhou W."/>
            <person name="Yu Q."/>
            <person name="An N."/>
            <person name="Chen Y."/>
            <person name="Cai Q."/>
            <person name="Wang B."/>
            <person name="Liu B."/>
            <person name="Min J."/>
            <person name="Huang Y."/>
            <person name="Wu H."/>
            <person name="Li Z."/>
            <person name="Zhang Y."/>
            <person name="Yin Y."/>
            <person name="Song W."/>
            <person name="Jiang J."/>
            <person name="Jackson S.A."/>
            <person name="Wing R.A."/>
            <person name="Wang J."/>
            <person name="Chen M."/>
        </authorList>
    </citation>
    <scope>NUCLEOTIDE SEQUENCE [LARGE SCALE GENOMIC DNA]</scope>
    <source>
        <strain evidence="1">cv. IRGC 101232</strain>
    </source>
</reference>
<proteinExistence type="predicted"/>
<dbReference type="HOGENOM" id="CLU_2779913_0_0_1"/>
<dbReference type="Gramene" id="OB05G15340.1">
    <property type="protein sequence ID" value="OB05G15340.1"/>
    <property type="gene ID" value="OB05G15340"/>
</dbReference>
<organism evidence="1">
    <name type="scientific">Oryza brachyantha</name>
    <name type="common">malo sina</name>
    <dbReference type="NCBI Taxonomy" id="4533"/>
    <lineage>
        <taxon>Eukaryota</taxon>
        <taxon>Viridiplantae</taxon>
        <taxon>Streptophyta</taxon>
        <taxon>Embryophyta</taxon>
        <taxon>Tracheophyta</taxon>
        <taxon>Spermatophyta</taxon>
        <taxon>Magnoliopsida</taxon>
        <taxon>Liliopsida</taxon>
        <taxon>Poales</taxon>
        <taxon>Poaceae</taxon>
        <taxon>BOP clade</taxon>
        <taxon>Oryzoideae</taxon>
        <taxon>Oryzeae</taxon>
        <taxon>Oryzinae</taxon>
        <taxon>Oryza</taxon>
    </lineage>
</organism>
<evidence type="ECO:0000313" key="1">
    <source>
        <dbReference type="EnsemblPlants" id="OB05G15340.1"/>
    </source>
</evidence>
<dbReference type="EnsemblPlants" id="OB05G15340.1">
    <property type="protein sequence ID" value="OB05G15340.1"/>
    <property type="gene ID" value="OB05G15340"/>
</dbReference>
<dbReference type="Proteomes" id="UP000006038">
    <property type="component" value="Chromosome 5"/>
</dbReference>
<reference evidence="1" key="2">
    <citation type="submission" date="2013-04" db="UniProtKB">
        <authorList>
            <consortium name="EnsemblPlants"/>
        </authorList>
    </citation>
    <scope>IDENTIFICATION</scope>
</reference>
<accession>J3M4L0</accession>
<dbReference type="AlphaFoldDB" id="J3M4L0"/>
<evidence type="ECO:0000313" key="2">
    <source>
        <dbReference type="Proteomes" id="UP000006038"/>
    </source>
</evidence>